<dbReference type="PROSITE" id="PS00138">
    <property type="entry name" value="SUBTILASE_SER"/>
    <property type="match status" value="1"/>
</dbReference>
<dbReference type="InterPro" id="IPR015500">
    <property type="entry name" value="Peptidase_S8_subtilisin-rel"/>
</dbReference>
<dbReference type="FunFam" id="3.40.50.200:FF:000014">
    <property type="entry name" value="Proteinase K"/>
    <property type="match status" value="1"/>
</dbReference>
<dbReference type="PROSITE" id="PS51892">
    <property type="entry name" value="SUBTILASE"/>
    <property type="match status" value="1"/>
</dbReference>
<feature type="signal peptide" evidence="8">
    <location>
        <begin position="1"/>
        <end position="15"/>
    </location>
</feature>
<dbReference type="PANTHER" id="PTHR43806:SF58">
    <property type="entry name" value="ALKALINE PROTEASE 1-RELATED"/>
    <property type="match status" value="1"/>
</dbReference>
<feature type="active site" description="Charge relay system" evidence="6">
    <location>
        <position position="191"/>
    </location>
</feature>
<dbReference type="Gene3D" id="3.40.50.200">
    <property type="entry name" value="Peptidase S8/S53 domain"/>
    <property type="match status" value="1"/>
</dbReference>
<evidence type="ECO:0000313" key="12">
    <source>
        <dbReference type="Proteomes" id="UP000775872"/>
    </source>
</evidence>
<evidence type="ECO:0000256" key="1">
    <source>
        <dbReference type="ARBA" id="ARBA00011073"/>
    </source>
</evidence>
<dbReference type="InterPro" id="IPR050131">
    <property type="entry name" value="Peptidase_S8_subtilisin-like"/>
</dbReference>
<comment type="caution">
    <text evidence="11">The sequence shown here is derived from an EMBL/GenBank/DDBJ whole genome shotgun (WGS) entry which is preliminary data.</text>
</comment>
<evidence type="ECO:0000259" key="10">
    <source>
        <dbReference type="Pfam" id="PF05922"/>
    </source>
</evidence>
<reference evidence="11 12" key="2">
    <citation type="submission" date="2021-10" db="EMBL/GenBank/DDBJ databases">
        <authorList>
            <person name="Piombo E."/>
        </authorList>
    </citation>
    <scope>NUCLEOTIDE SEQUENCE [LARGE SCALE GENOMIC DNA]</scope>
</reference>
<protein>
    <recommendedName>
        <fullName evidence="13">Cuticle-degrading protease</fullName>
    </recommendedName>
</protein>
<feature type="domain" description="Peptidase S8/S53" evidence="9">
    <location>
        <begin position="158"/>
        <end position="382"/>
    </location>
</feature>
<dbReference type="GO" id="GO:0005576">
    <property type="term" value="C:extracellular region"/>
    <property type="evidence" value="ECO:0007669"/>
    <property type="project" value="UniProtKB-ARBA"/>
</dbReference>
<keyword evidence="4 6" id="KW-0378">Hydrolase</keyword>
<dbReference type="InterPro" id="IPR034193">
    <property type="entry name" value="PCSK9_ProteinaseK-like"/>
</dbReference>
<evidence type="ECO:0000256" key="2">
    <source>
        <dbReference type="ARBA" id="ARBA00022670"/>
    </source>
</evidence>
<dbReference type="Pfam" id="PF00082">
    <property type="entry name" value="Peptidase_S8"/>
    <property type="match status" value="1"/>
</dbReference>
<dbReference type="InterPro" id="IPR023828">
    <property type="entry name" value="Peptidase_S8_Ser-AS"/>
</dbReference>
<feature type="active site" description="Charge relay system" evidence="6">
    <location>
        <position position="346"/>
    </location>
</feature>
<keyword evidence="12" id="KW-1185">Reference proteome</keyword>
<dbReference type="GO" id="GO:0006508">
    <property type="term" value="P:proteolysis"/>
    <property type="evidence" value="ECO:0007669"/>
    <property type="project" value="UniProtKB-KW"/>
</dbReference>
<dbReference type="InterPro" id="IPR022398">
    <property type="entry name" value="Peptidase_S8_His-AS"/>
</dbReference>
<dbReference type="OrthoDB" id="206201at2759"/>
<feature type="chain" id="PRO_5040339623" description="Cuticle-degrading protease" evidence="8">
    <location>
        <begin position="16"/>
        <end position="405"/>
    </location>
</feature>
<dbReference type="PANTHER" id="PTHR43806">
    <property type="entry name" value="PEPTIDASE S8"/>
    <property type="match status" value="1"/>
</dbReference>
<evidence type="ECO:0008006" key="13">
    <source>
        <dbReference type="Google" id="ProtNLM"/>
    </source>
</evidence>
<dbReference type="SUPFAM" id="SSF52743">
    <property type="entry name" value="Subtilisin-like"/>
    <property type="match status" value="1"/>
</dbReference>
<dbReference type="Gene3D" id="3.30.70.80">
    <property type="entry name" value="Peptidase S8 propeptide/proteinase inhibitor I9"/>
    <property type="match status" value="1"/>
</dbReference>
<name>A0A9N9YZW7_9HYPO</name>
<evidence type="ECO:0000313" key="11">
    <source>
        <dbReference type="EMBL" id="CAH0046490.1"/>
    </source>
</evidence>
<dbReference type="GO" id="GO:0004252">
    <property type="term" value="F:serine-type endopeptidase activity"/>
    <property type="evidence" value="ECO:0007669"/>
    <property type="project" value="UniProtKB-UniRule"/>
</dbReference>
<sequence length="405" mass="42037">MRLSVVLAILPAAIAVPAPAARSEPAPLIRRDENGNGIQNQWIVKFKNSNSLSSSSPNSVSSVINSLSVAPDHVFGNVFKGFAGQLNEKALEALRNNPEVEYIEQDSTLRLDEWVDQTGAPWGLARISQRPLLNYSTDPLSYTYTYDSSAGTGTCAYIVDSGVDVTHPEFEGRASWAANFGDNINEDGVGHGTHVAGTVGSKTYGVAKKTTIYAVKVTDTKGKGTTAQLIAGLDFVVKDAPKRNCPKGVVTNVSIGDSRSTAVNAAAAALVANNIFLAVSAGNDNTDAGSQSPASEQTVCTIGATDSTDRRSSFSNFGLNVDVFAPGTGILSTIPGGGAGYKSGTSMATPHATGLAAYLAGLNGFPGADALCTLLKETATNGLLRSIPSSTINKMIFNGNLKGDL</sequence>
<dbReference type="SUPFAM" id="SSF54897">
    <property type="entry name" value="Protease propeptides/inhibitors"/>
    <property type="match status" value="1"/>
</dbReference>
<evidence type="ECO:0000256" key="6">
    <source>
        <dbReference type="PROSITE-ProRule" id="PRU01240"/>
    </source>
</evidence>
<evidence type="ECO:0000256" key="5">
    <source>
        <dbReference type="ARBA" id="ARBA00022825"/>
    </source>
</evidence>
<dbReference type="Proteomes" id="UP000775872">
    <property type="component" value="Unassembled WGS sequence"/>
</dbReference>
<dbReference type="PROSITE" id="PS00137">
    <property type="entry name" value="SUBTILASE_HIS"/>
    <property type="match status" value="1"/>
</dbReference>
<keyword evidence="2 6" id="KW-0645">Protease</keyword>
<dbReference type="InterPro" id="IPR023827">
    <property type="entry name" value="Peptidase_S8_Asp-AS"/>
</dbReference>
<evidence type="ECO:0000256" key="3">
    <source>
        <dbReference type="ARBA" id="ARBA00022729"/>
    </source>
</evidence>
<dbReference type="InterPro" id="IPR036852">
    <property type="entry name" value="Peptidase_S8/S53_dom_sf"/>
</dbReference>
<dbReference type="InterPro" id="IPR000209">
    <property type="entry name" value="Peptidase_S8/S53_dom"/>
</dbReference>
<dbReference type="PROSITE" id="PS00136">
    <property type="entry name" value="SUBTILASE_ASP"/>
    <property type="match status" value="1"/>
</dbReference>
<evidence type="ECO:0000256" key="7">
    <source>
        <dbReference type="RuleBase" id="RU003355"/>
    </source>
</evidence>
<dbReference type="EMBL" id="CABFOC020000015">
    <property type="protein sequence ID" value="CAH0046490.1"/>
    <property type="molecule type" value="Genomic_DNA"/>
</dbReference>
<keyword evidence="5 6" id="KW-0720">Serine protease</keyword>
<feature type="active site" description="Charge relay system" evidence="6">
    <location>
        <position position="160"/>
    </location>
</feature>
<feature type="domain" description="Inhibitor I9" evidence="10">
    <location>
        <begin position="42"/>
        <end position="111"/>
    </location>
</feature>
<accession>A0A9N9YZW7</accession>
<dbReference type="PRINTS" id="PR00723">
    <property type="entry name" value="SUBTILISIN"/>
</dbReference>
<dbReference type="Pfam" id="PF05922">
    <property type="entry name" value="Inhibitor_I9"/>
    <property type="match status" value="1"/>
</dbReference>
<dbReference type="InterPro" id="IPR010259">
    <property type="entry name" value="S8pro/Inhibitor_I9"/>
</dbReference>
<gene>
    <name evidence="11" type="ORF">CSOL1703_00012723</name>
</gene>
<evidence type="ECO:0000256" key="4">
    <source>
        <dbReference type="ARBA" id="ARBA00022801"/>
    </source>
</evidence>
<keyword evidence="3 8" id="KW-0732">Signal</keyword>
<comment type="similarity">
    <text evidence="1 6 7">Belongs to the peptidase S8 family.</text>
</comment>
<dbReference type="CDD" id="cd04077">
    <property type="entry name" value="Peptidases_S8_PCSK9_ProteinaseK_like"/>
    <property type="match status" value="1"/>
</dbReference>
<dbReference type="InterPro" id="IPR037045">
    <property type="entry name" value="S8pro/Inhibitor_I9_sf"/>
</dbReference>
<evidence type="ECO:0000256" key="8">
    <source>
        <dbReference type="SAM" id="SignalP"/>
    </source>
</evidence>
<organism evidence="11 12">
    <name type="scientific">Clonostachys solani</name>
    <dbReference type="NCBI Taxonomy" id="160281"/>
    <lineage>
        <taxon>Eukaryota</taxon>
        <taxon>Fungi</taxon>
        <taxon>Dikarya</taxon>
        <taxon>Ascomycota</taxon>
        <taxon>Pezizomycotina</taxon>
        <taxon>Sordariomycetes</taxon>
        <taxon>Hypocreomycetidae</taxon>
        <taxon>Hypocreales</taxon>
        <taxon>Bionectriaceae</taxon>
        <taxon>Clonostachys</taxon>
    </lineage>
</organism>
<reference evidence="12" key="1">
    <citation type="submission" date="2019-06" db="EMBL/GenBank/DDBJ databases">
        <authorList>
            <person name="Broberg M."/>
        </authorList>
    </citation>
    <scope>NUCLEOTIDE SEQUENCE [LARGE SCALE GENOMIC DNA]</scope>
</reference>
<evidence type="ECO:0000259" key="9">
    <source>
        <dbReference type="Pfam" id="PF00082"/>
    </source>
</evidence>
<dbReference type="AlphaFoldDB" id="A0A9N9YZW7"/>
<proteinExistence type="inferred from homology"/>